<sequence length="100" mass="11988">MDFKANDYFALINFQRVGRFEPPLLINLQFKEIKTMVKVRKTEEWSKYPCYTQAVETCIRLESEVSESVYGEEKRHGFISNRIQSRSLIKHYNTKKDYNL</sequence>
<dbReference type="OrthoDB" id="6617942at2759"/>
<accession>A0A4Y2AZK2</accession>
<dbReference type="AlphaFoldDB" id="A0A4Y2AZK2"/>
<reference evidence="1 2" key="1">
    <citation type="journal article" date="2019" name="Sci. Rep.">
        <title>Orb-weaving spider Araneus ventricosus genome elucidates the spidroin gene catalogue.</title>
        <authorList>
            <person name="Kono N."/>
            <person name="Nakamura H."/>
            <person name="Ohtoshi R."/>
            <person name="Moran D.A.P."/>
            <person name="Shinohara A."/>
            <person name="Yoshida Y."/>
            <person name="Fujiwara M."/>
            <person name="Mori M."/>
            <person name="Tomita M."/>
            <person name="Arakawa K."/>
        </authorList>
    </citation>
    <scope>NUCLEOTIDE SEQUENCE [LARGE SCALE GENOMIC DNA]</scope>
</reference>
<evidence type="ECO:0000313" key="2">
    <source>
        <dbReference type="Proteomes" id="UP000499080"/>
    </source>
</evidence>
<evidence type="ECO:0000313" key="1">
    <source>
        <dbReference type="EMBL" id="GBL84505.1"/>
    </source>
</evidence>
<dbReference type="PANTHER" id="PTHR46409:SF1">
    <property type="entry name" value="HTH PSQ-TYPE DOMAIN-CONTAINING PROTEIN"/>
    <property type="match status" value="1"/>
</dbReference>
<dbReference type="PANTHER" id="PTHR46409">
    <property type="entry name" value="HTH PSQ-TYPE DOMAIN-CONTAINING PROTEIN"/>
    <property type="match status" value="1"/>
</dbReference>
<gene>
    <name evidence="1" type="ORF">AVEN_272411_1</name>
</gene>
<keyword evidence="2" id="KW-1185">Reference proteome</keyword>
<comment type="caution">
    <text evidence="1">The sequence shown here is derived from an EMBL/GenBank/DDBJ whole genome shotgun (WGS) entry which is preliminary data.</text>
</comment>
<name>A0A4Y2AZK2_ARAVE</name>
<protein>
    <submittedName>
        <fullName evidence="1">Uncharacterized protein</fullName>
    </submittedName>
</protein>
<dbReference type="Proteomes" id="UP000499080">
    <property type="component" value="Unassembled WGS sequence"/>
</dbReference>
<dbReference type="EMBL" id="BGPR01081792">
    <property type="protein sequence ID" value="GBL84505.1"/>
    <property type="molecule type" value="Genomic_DNA"/>
</dbReference>
<proteinExistence type="predicted"/>
<organism evidence="1 2">
    <name type="scientific">Araneus ventricosus</name>
    <name type="common">Orbweaver spider</name>
    <name type="synonym">Epeira ventricosa</name>
    <dbReference type="NCBI Taxonomy" id="182803"/>
    <lineage>
        <taxon>Eukaryota</taxon>
        <taxon>Metazoa</taxon>
        <taxon>Ecdysozoa</taxon>
        <taxon>Arthropoda</taxon>
        <taxon>Chelicerata</taxon>
        <taxon>Arachnida</taxon>
        <taxon>Araneae</taxon>
        <taxon>Araneomorphae</taxon>
        <taxon>Entelegynae</taxon>
        <taxon>Araneoidea</taxon>
        <taxon>Araneidae</taxon>
        <taxon>Araneus</taxon>
    </lineage>
</organism>